<proteinExistence type="predicted"/>
<dbReference type="InterPro" id="IPR038750">
    <property type="entry name" value="YczE/YyaS-like"/>
</dbReference>
<gene>
    <name evidence="2" type="ORF">FHU35_13592</name>
</gene>
<dbReference type="PANTHER" id="PTHR40078:SF1">
    <property type="entry name" value="INTEGRAL MEMBRANE PROTEIN"/>
    <property type="match status" value="1"/>
</dbReference>
<dbReference type="Proteomes" id="UP000316184">
    <property type="component" value="Unassembled WGS sequence"/>
</dbReference>
<sequence>MASTQVQVDLSLLSMRFRPLARFPQLVGGLLLYGASLALMVRADLGLSPWSVLDQGISERFGVSMGAASALVGVAVLLAWLPLRQRPGVGTVANVLLIAISVDATLALLPPVEGLALQVPLLVAGIALNALATSTYVGARLGPGPRDGLMTGLHARTGTSVRLVRTSIEVCVLAVGWSLGGTAGLGTVLYAVAIGPLTQACLPFTAVRVKKDLCP</sequence>
<evidence type="ECO:0000313" key="3">
    <source>
        <dbReference type="Proteomes" id="UP000316184"/>
    </source>
</evidence>
<organism evidence="2 3">
    <name type="scientific">Saccharopolyspora dendranthemae</name>
    <dbReference type="NCBI Taxonomy" id="1181886"/>
    <lineage>
        <taxon>Bacteria</taxon>
        <taxon>Bacillati</taxon>
        <taxon>Actinomycetota</taxon>
        <taxon>Actinomycetes</taxon>
        <taxon>Pseudonocardiales</taxon>
        <taxon>Pseudonocardiaceae</taxon>
        <taxon>Saccharopolyspora</taxon>
    </lineage>
</organism>
<feature type="transmembrane region" description="Helical" evidence="1">
    <location>
        <begin position="61"/>
        <end position="81"/>
    </location>
</feature>
<evidence type="ECO:0000256" key="1">
    <source>
        <dbReference type="SAM" id="Phobius"/>
    </source>
</evidence>
<dbReference type="PANTHER" id="PTHR40078">
    <property type="entry name" value="INTEGRAL MEMBRANE PROTEIN-RELATED"/>
    <property type="match status" value="1"/>
</dbReference>
<feature type="transmembrane region" description="Helical" evidence="1">
    <location>
        <begin position="20"/>
        <end position="41"/>
    </location>
</feature>
<keyword evidence="3" id="KW-1185">Reference proteome</keyword>
<keyword evidence="1" id="KW-0812">Transmembrane</keyword>
<protein>
    <submittedName>
        <fullName evidence="2">Putative membrane protein YczE</fullName>
    </submittedName>
</protein>
<dbReference type="Pfam" id="PF19700">
    <property type="entry name" value="DUF6198"/>
    <property type="match status" value="1"/>
</dbReference>
<dbReference type="RefSeq" id="WP_246110387.1">
    <property type="nucleotide sequence ID" value="NZ_VIWX01000003.1"/>
</dbReference>
<keyword evidence="1" id="KW-0472">Membrane</keyword>
<name>A0A561U676_9PSEU</name>
<keyword evidence="1" id="KW-1133">Transmembrane helix</keyword>
<comment type="caution">
    <text evidence="2">The sequence shown here is derived from an EMBL/GenBank/DDBJ whole genome shotgun (WGS) entry which is preliminary data.</text>
</comment>
<accession>A0A561U676</accession>
<evidence type="ECO:0000313" key="2">
    <source>
        <dbReference type="EMBL" id="TWF94871.1"/>
    </source>
</evidence>
<dbReference type="EMBL" id="VIWX01000003">
    <property type="protein sequence ID" value="TWF94871.1"/>
    <property type="molecule type" value="Genomic_DNA"/>
</dbReference>
<reference evidence="2 3" key="1">
    <citation type="submission" date="2019-06" db="EMBL/GenBank/DDBJ databases">
        <title>Sequencing the genomes of 1000 actinobacteria strains.</title>
        <authorList>
            <person name="Klenk H.-P."/>
        </authorList>
    </citation>
    <scope>NUCLEOTIDE SEQUENCE [LARGE SCALE GENOMIC DNA]</scope>
    <source>
        <strain evidence="2 3">DSM 46699</strain>
    </source>
</reference>
<feature type="transmembrane region" description="Helical" evidence="1">
    <location>
        <begin position="115"/>
        <end position="137"/>
    </location>
</feature>
<feature type="transmembrane region" description="Helical" evidence="1">
    <location>
        <begin position="88"/>
        <end position="109"/>
    </location>
</feature>
<dbReference type="AlphaFoldDB" id="A0A561U676"/>